<dbReference type="Proteomes" id="UP000239156">
    <property type="component" value="Unassembled WGS sequence"/>
</dbReference>
<feature type="compositionally biased region" description="Basic and acidic residues" evidence="10">
    <location>
        <begin position="907"/>
        <end position="920"/>
    </location>
</feature>
<dbReference type="Pfam" id="PF00628">
    <property type="entry name" value="PHD"/>
    <property type="match status" value="1"/>
</dbReference>
<reference evidence="13" key="1">
    <citation type="submission" date="2017-12" db="EMBL/GenBank/DDBJ databases">
        <title>Gene loss provides genomic basis for host adaptation in cereal stripe rust fungi.</title>
        <authorList>
            <person name="Xia C."/>
        </authorList>
    </citation>
    <scope>NUCLEOTIDE SEQUENCE [LARGE SCALE GENOMIC DNA]</scope>
    <source>
        <strain evidence="13">93-210</strain>
    </source>
</reference>
<evidence type="ECO:0000256" key="4">
    <source>
        <dbReference type="ARBA" id="ARBA00022723"/>
    </source>
</evidence>
<dbReference type="EMBL" id="PKSL01000259">
    <property type="protein sequence ID" value="POV97478.1"/>
    <property type="molecule type" value="Genomic_DNA"/>
</dbReference>
<keyword evidence="6" id="KW-0862">Zinc</keyword>
<dbReference type="GO" id="GO:0005634">
    <property type="term" value="C:nucleus"/>
    <property type="evidence" value="ECO:0007669"/>
    <property type="project" value="UniProtKB-SubCell"/>
</dbReference>
<name>A0A2S4UJI6_9BASI</name>
<evidence type="ECO:0000256" key="7">
    <source>
        <dbReference type="ARBA" id="ARBA00023242"/>
    </source>
</evidence>
<dbReference type="InterPro" id="IPR019787">
    <property type="entry name" value="Znf_PHD-finger"/>
</dbReference>
<dbReference type="InterPro" id="IPR036570">
    <property type="entry name" value="HORMA_dom_sf"/>
</dbReference>
<dbReference type="InterPro" id="IPR013083">
    <property type="entry name" value="Znf_RING/FYVE/PHD"/>
</dbReference>
<proteinExistence type="predicted"/>
<evidence type="ECO:0000313" key="13">
    <source>
        <dbReference type="EMBL" id="POV97478.1"/>
    </source>
</evidence>
<feature type="compositionally biased region" description="Low complexity" evidence="10">
    <location>
        <begin position="886"/>
        <end position="902"/>
    </location>
</feature>
<dbReference type="InterPro" id="IPR001965">
    <property type="entry name" value="Znf_PHD"/>
</dbReference>
<evidence type="ECO:0000259" key="12">
    <source>
        <dbReference type="PROSITE" id="PS50815"/>
    </source>
</evidence>
<keyword evidence="14" id="KW-1185">Reference proteome</keyword>
<evidence type="ECO:0000256" key="6">
    <source>
        <dbReference type="ARBA" id="ARBA00022833"/>
    </source>
</evidence>
<gene>
    <name evidence="13" type="ORF">PSTT_15045</name>
</gene>
<sequence length="990" mass="109456">MAYSLPFGGGIWDVGVIDQESDRPQTSKALDDRSECEIGFRMARSAFGLVDHPLTSGPEEGGVGCMRDGKAVKKLSSELGKNIYKVKPIKSKTATTTSKVSTDTQLMTSTQSLNVVKTLIQTGIGVITYLRGIFPEECFNDDKIGPDRSESSTGDDANSSEGHSKKSGREGRGYIRVKHINRGASKESDKVLDYLDEGAMDAIQRGYLRQLLFAMYLDPESLETSLNATRSFNITYTKSKDREGELVPELEVRDQLREMSLGGKISILGQDDPQQSRKTCGVVKRQVQALIKNLICSTQSLSDIHGRRFLTFKLHYNDHTPSDYEPPHFTAGSAELDRFTFGTSGVEEVPSATEMGKIDTGYHGVRVALATISGFLPEPDASDSKLLLKGKSPLEIREIELNKIREAAKDRQVVWDTEQILAPSPPTTPNGFNKLDGQPMAEPIGRRDSNGRLVPLPRNEDISEGNEKVKILKRKATPEANVLLESDPMLNSTQTEIQSQATPISVRLGGGTESLTWSLKPTETKNSLLAGQPTTTQRNTDNQANKVRDDIPVISANIHSDLVQEKGPLESRPEIVSSVDTIDDPIEEGSIPAHNLTAAKPTGNFEPIPDSFDPIESFSPRNAANSKSKGLPLASTTGKSGVNGKQNLERNAEPELRRPDSNKKIKCSKSRWPPVSNKSNICECRDSNDDQDMIICEVCKRWRHLNCYGYTSEKDPRIPEFFVCYRCQIHKGMGLEDIWKREDDINIALEGLRGLAIFRRTLQIIYNEGLPPVLKDLALRLEVDLSTVSQIKHRLENENFIRAKPNKRSNTSGILESERKSSTQKSGTTKSKKWIKHMIVNQSYEQKKLRDKLYFTPGTGTEAKLLEKFGNVEDDVMKNLGEDETMSSGSISSLSPTTSPSPVVRGDMSRKREAPTKEAGDGQSPMNTTPKHILAQSSQPSITEDAVMHDASQLQHLEEVNDNSLMVAKNKVSIGAEKVEVLGVTWDDDE</sequence>
<feature type="region of interest" description="Disordered" evidence="10">
    <location>
        <begin position="882"/>
        <end position="942"/>
    </location>
</feature>
<dbReference type="GO" id="GO:0008270">
    <property type="term" value="F:zinc ion binding"/>
    <property type="evidence" value="ECO:0007669"/>
    <property type="project" value="UniProtKB-KW"/>
</dbReference>
<dbReference type="Pfam" id="PF02301">
    <property type="entry name" value="HORMA"/>
    <property type="match status" value="1"/>
</dbReference>
<keyword evidence="8" id="KW-0469">Meiosis</keyword>
<feature type="compositionally biased region" description="Polar residues" evidence="10">
    <location>
        <begin position="924"/>
        <end position="942"/>
    </location>
</feature>
<dbReference type="PANTHER" id="PTHR48225">
    <property type="entry name" value="HORMA DOMAIN-CONTAINING PROTEIN 1"/>
    <property type="match status" value="1"/>
</dbReference>
<accession>A0A2S4UJI6</accession>
<feature type="compositionally biased region" description="Basic and acidic residues" evidence="10">
    <location>
        <begin position="647"/>
        <end position="663"/>
    </location>
</feature>
<feature type="compositionally biased region" description="Basic and acidic residues" evidence="10">
    <location>
        <begin position="141"/>
        <end position="150"/>
    </location>
</feature>
<evidence type="ECO:0000313" key="14">
    <source>
        <dbReference type="Proteomes" id="UP000239156"/>
    </source>
</evidence>
<feature type="compositionally biased region" description="Basic and acidic residues" evidence="10">
    <location>
        <begin position="162"/>
        <end position="173"/>
    </location>
</feature>
<evidence type="ECO:0000256" key="9">
    <source>
        <dbReference type="PROSITE-ProRule" id="PRU00146"/>
    </source>
</evidence>
<dbReference type="Gene3D" id="3.30.40.10">
    <property type="entry name" value="Zinc/RING finger domain, C3HC4 (zinc finger)"/>
    <property type="match status" value="1"/>
</dbReference>
<evidence type="ECO:0000256" key="8">
    <source>
        <dbReference type="ARBA" id="ARBA00023254"/>
    </source>
</evidence>
<feature type="compositionally biased region" description="Polar residues" evidence="10">
    <location>
        <begin position="619"/>
        <end position="646"/>
    </location>
</feature>
<dbReference type="InterPro" id="IPR011011">
    <property type="entry name" value="Znf_FYVE_PHD"/>
</dbReference>
<dbReference type="SMART" id="SM00249">
    <property type="entry name" value="PHD"/>
    <property type="match status" value="1"/>
</dbReference>
<feature type="compositionally biased region" description="Polar residues" evidence="10">
    <location>
        <begin position="151"/>
        <end position="161"/>
    </location>
</feature>
<feature type="region of interest" description="Disordered" evidence="10">
    <location>
        <begin position="802"/>
        <end position="832"/>
    </location>
</feature>
<protein>
    <recommendedName>
        <fullName evidence="15">HORMA domain-containing protein</fullName>
    </recommendedName>
</protein>
<keyword evidence="3" id="KW-0158">Chromosome</keyword>
<dbReference type="Gene3D" id="3.30.900.10">
    <property type="entry name" value="HORMA domain"/>
    <property type="match status" value="1"/>
</dbReference>
<evidence type="ECO:0000256" key="10">
    <source>
        <dbReference type="SAM" id="MobiDB-lite"/>
    </source>
</evidence>
<dbReference type="PROSITE" id="PS50016">
    <property type="entry name" value="ZF_PHD_2"/>
    <property type="match status" value="1"/>
</dbReference>
<dbReference type="AlphaFoldDB" id="A0A2S4UJI6"/>
<evidence type="ECO:0000259" key="11">
    <source>
        <dbReference type="PROSITE" id="PS50016"/>
    </source>
</evidence>
<keyword evidence="4" id="KW-0479">Metal-binding</keyword>
<dbReference type="VEuPathDB" id="FungiDB:PSTT_15045"/>
<dbReference type="VEuPathDB" id="FungiDB:PSHT_02466"/>
<evidence type="ECO:0000256" key="3">
    <source>
        <dbReference type="ARBA" id="ARBA00022454"/>
    </source>
</evidence>
<dbReference type="SUPFAM" id="SSF56019">
    <property type="entry name" value="The spindle assembly checkpoint protein mad2"/>
    <property type="match status" value="2"/>
</dbReference>
<comment type="subcellular location">
    <subcellularLocation>
        <location evidence="2">Chromosome</location>
    </subcellularLocation>
    <subcellularLocation>
        <location evidence="1">Nucleus</location>
    </subcellularLocation>
</comment>
<dbReference type="InterPro" id="IPR051294">
    <property type="entry name" value="HORMA_MeioticProgression"/>
</dbReference>
<keyword evidence="5 9" id="KW-0863">Zinc-finger</keyword>
<dbReference type="PANTHER" id="PTHR48225:SF7">
    <property type="entry name" value="MEIOSIS-SPECIFIC PROTEIN HOP1"/>
    <property type="match status" value="1"/>
</dbReference>
<evidence type="ECO:0000256" key="2">
    <source>
        <dbReference type="ARBA" id="ARBA00004286"/>
    </source>
</evidence>
<organism evidence="13 14">
    <name type="scientific">Puccinia striiformis</name>
    <dbReference type="NCBI Taxonomy" id="27350"/>
    <lineage>
        <taxon>Eukaryota</taxon>
        <taxon>Fungi</taxon>
        <taxon>Dikarya</taxon>
        <taxon>Basidiomycota</taxon>
        <taxon>Pucciniomycotina</taxon>
        <taxon>Pucciniomycetes</taxon>
        <taxon>Pucciniales</taxon>
        <taxon>Pucciniaceae</taxon>
        <taxon>Puccinia</taxon>
    </lineage>
</organism>
<dbReference type="GO" id="GO:0051598">
    <property type="term" value="P:meiotic recombination checkpoint signaling"/>
    <property type="evidence" value="ECO:0007669"/>
    <property type="project" value="TreeGrafter"/>
</dbReference>
<feature type="domain" description="HORMA" evidence="12">
    <location>
        <begin position="110"/>
        <end position="369"/>
    </location>
</feature>
<dbReference type="InterPro" id="IPR003511">
    <property type="entry name" value="HORMA_dom"/>
</dbReference>
<evidence type="ECO:0000256" key="1">
    <source>
        <dbReference type="ARBA" id="ARBA00004123"/>
    </source>
</evidence>
<dbReference type="PROSITE" id="PS50815">
    <property type="entry name" value="HORMA"/>
    <property type="match status" value="1"/>
</dbReference>
<feature type="region of interest" description="Disordered" evidence="10">
    <location>
        <begin position="141"/>
        <end position="174"/>
    </location>
</feature>
<evidence type="ECO:0008006" key="15">
    <source>
        <dbReference type="Google" id="ProtNLM"/>
    </source>
</evidence>
<keyword evidence="7" id="KW-0539">Nucleus</keyword>
<dbReference type="GO" id="GO:0005694">
    <property type="term" value="C:chromosome"/>
    <property type="evidence" value="ECO:0007669"/>
    <property type="project" value="UniProtKB-SubCell"/>
</dbReference>
<feature type="region of interest" description="Disordered" evidence="10">
    <location>
        <begin position="614"/>
        <end position="671"/>
    </location>
</feature>
<dbReference type="SUPFAM" id="SSF57903">
    <property type="entry name" value="FYVE/PHD zinc finger"/>
    <property type="match status" value="1"/>
</dbReference>
<dbReference type="GO" id="GO:0007130">
    <property type="term" value="P:synaptonemal complex assembly"/>
    <property type="evidence" value="ECO:0007669"/>
    <property type="project" value="TreeGrafter"/>
</dbReference>
<comment type="caution">
    <text evidence="13">The sequence shown here is derived from an EMBL/GenBank/DDBJ whole genome shotgun (WGS) entry which is preliminary data.</text>
</comment>
<evidence type="ECO:0000256" key="5">
    <source>
        <dbReference type="ARBA" id="ARBA00022771"/>
    </source>
</evidence>
<feature type="domain" description="PHD-type" evidence="11">
    <location>
        <begin position="679"/>
        <end position="730"/>
    </location>
</feature>